<dbReference type="Proteomes" id="UP000241986">
    <property type="component" value="Unassembled WGS sequence"/>
</dbReference>
<reference evidence="2 3" key="1">
    <citation type="submission" date="2018-03" db="EMBL/GenBank/DDBJ databases">
        <title>Aeromonas veronii whole genome sequencing and analysis.</title>
        <authorList>
            <person name="Xie H."/>
            <person name="Liu T."/>
            <person name="Wang K."/>
        </authorList>
    </citation>
    <scope>NUCLEOTIDE SEQUENCE [LARGE SCALE GENOMIC DNA]</scope>
    <source>
        <strain evidence="2 3">XH.VA.1</strain>
    </source>
</reference>
<feature type="transmembrane region" description="Helical" evidence="1">
    <location>
        <begin position="141"/>
        <end position="161"/>
    </location>
</feature>
<feature type="transmembrane region" description="Helical" evidence="1">
    <location>
        <begin position="110"/>
        <end position="129"/>
    </location>
</feature>
<accession>A0A2T4MZL1</accession>
<evidence type="ECO:0000313" key="2">
    <source>
        <dbReference type="EMBL" id="PTH80030.1"/>
    </source>
</evidence>
<feature type="transmembrane region" description="Helical" evidence="1">
    <location>
        <begin position="23"/>
        <end position="41"/>
    </location>
</feature>
<protein>
    <submittedName>
        <fullName evidence="2">Uncharacterized protein</fullName>
    </submittedName>
</protein>
<feature type="transmembrane region" description="Helical" evidence="1">
    <location>
        <begin position="84"/>
        <end position="104"/>
    </location>
</feature>
<organism evidence="2 3">
    <name type="scientific">Aeromonas veronii</name>
    <dbReference type="NCBI Taxonomy" id="654"/>
    <lineage>
        <taxon>Bacteria</taxon>
        <taxon>Pseudomonadati</taxon>
        <taxon>Pseudomonadota</taxon>
        <taxon>Gammaproteobacteria</taxon>
        <taxon>Aeromonadales</taxon>
        <taxon>Aeromonadaceae</taxon>
        <taxon>Aeromonas</taxon>
    </lineage>
</organism>
<keyword evidence="1" id="KW-0472">Membrane</keyword>
<comment type="caution">
    <text evidence="2">The sequence shown here is derived from an EMBL/GenBank/DDBJ whole genome shotgun (WGS) entry which is preliminary data.</text>
</comment>
<evidence type="ECO:0000256" key="1">
    <source>
        <dbReference type="SAM" id="Phobius"/>
    </source>
</evidence>
<sequence>MFHKLQEHFHSQPSVKVSTYRDVYLYFFWIFAAATTSSFISDFMGLTAILKESTLSFMGAFFTISAMVYAFYKIMKRRPGMRPLAFFTLAGSAVTVPYLAALFSADFIQVIFYVYSLMASMITMSFAMSITKRKHKLFHEVLLIGAVSIGFYQISGFIGLLPDGATMSVSLFSFLSSVYIAHLMPKYVEDREFPPHHVTCLMAAHINHILVWLVKLYIKAFKE</sequence>
<dbReference type="AlphaFoldDB" id="A0A2T4MZL1"/>
<keyword evidence="1" id="KW-0812">Transmembrane</keyword>
<feature type="transmembrane region" description="Helical" evidence="1">
    <location>
        <begin position="167"/>
        <end position="185"/>
    </location>
</feature>
<keyword evidence="1" id="KW-1133">Transmembrane helix</keyword>
<name>A0A2T4MZL1_AERVE</name>
<evidence type="ECO:0000313" key="3">
    <source>
        <dbReference type="Proteomes" id="UP000241986"/>
    </source>
</evidence>
<dbReference type="EMBL" id="PZKL01000037">
    <property type="protein sequence ID" value="PTH80030.1"/>
    <property type="molecule type" value="Genomic_DNA"/>
</dbReference>
<dbReference type="RefSeq" id="WP_107683912.1">
    <property type="nucleotide sequence ID" value="NZ_PZKL01000037.1"/>
</dbReference>
<feature type="transmembrane region" description="Helical" evidence="1">
    <location>
        <begin position="53"/>
        <end position="72"/>
    </location>
</feature>
<gene>
    <name evidence="2" type="ORF">DAA48_15815</name>
</gene>
<proteinExistence type="predicted"/>